<dbReference type="Pfam" id="PF13726">
    <property type="entry name" value="Na_H_antiport_2"/>
    <property type="match status" value="1"/>
</dbReference>
<dbReference type="PANTHER" id="PTHR37821">
    <property type="entry name" value="AMINO ACID TRANSPORTER YUIF-RELATED"/>
    <property type="match status" value="1"/>
</dbReference>
<feature type="transmembrane region" description="Helical" evidence="1">
    <location>
        <begin position="60"/>
        <end position="83"/>
    </location>
</feature>
<reference evidence="3 4" key="1">
    <citation type="journal article" date="2013" name="PLoS ONE">
        <title>Genome-Wide Relatedness of Treponema pedis, from Gingiva and Necrotic Skin Lesions of Pigs, with the Human Oral Pathogen Treponema denticola.</title>
        <authorList>
            <person name="Svartstrom O."/>
            <person name="Mushtaq M."/>
            <person name="Pringle M."/>
            <person name="Segerman B."/>
        </authorList>
    </citation>
    <scope>NUCLEOTIDE SEQUENCE [LARGE SCALE GENOMIC DNA]</scope>
    <source>
        <strain evidence="3">T A4</strain>
    </source>
</reference>
<dbReference type="STRING" id="1291379.TPE_1988"/>
<feature type="transmembrane region" description="Helical" evidence="1">
    <location>
        <begin position="186"/>
        <end position="205"/>
    </location>
</feature>
<name>S5ZPB6_9SPIR</name>
<keyword evidence="1" id="KW-0812">Transmembrane</keyword>
<dbReference type="EMBL" id="CP004120">
    <property type="protein sequence ID" value="AGT44462.1"/>
    <property type="molecule type" value="Genomic_DNA"/>
</dbReference>
<dbReference type="Proteomes" id="UP000015620">
    <property type="component" value="Chromosome"/>
</dbReference>
<dbReference type="PATRIC" id="fig|1291379.3.peg.1960"/>
<evidence type="ECO:0000256" key="1">
    <source>
        <dbReference type="SAM" id="Phobius"/>
    </source>
</evidence>
<organism evidence="3 4">
    <name type="scientific">Treponema pedis str. T A4</name>
    <dbReference type="NCBI Taxonomy" id="1291379"/>
    <lineage>
        <taxon>Bacteria</taxon>
        <taxon>Pseudomonadati</taxon>
        <taxon>Spirochaetota</taxon>
        <taxon>Spirochaetia</taxon>
        <taxon>Spirochaetales</taxon>
        <taxon>Treponemataceae</taxon>
        <taxon>Treponema</taxon>
    </lineage>
</organism>
<evidence type="ECO:0000259" key="2">
    <source>
        <dbReference type="Pfam" id="PF13726"/>
    </source>
</evidence>
<keyword evidence="4" id="KW-1185">Reference proteome</keyword>
<dbReference type="PANTHER" id="PTHR37821:SF1">
    <property type="entry name" value="AMINO ACID TRANSPORTER YUIF-RELATED"/>
    <property type="match status" value="1"/>
</dbReference>
<gene>
    <name evidence="3" type="ORF">TPE_1988</name>
</gene>
<feature type="domain" description="Putative Na+/H+ antiporter N-terminal" evidence="2">
    <location>
        <begin position="3"/>
        <end position="88"/>
    </location>
</feature>
<feature type="transmembrane region" description="Helical" evidence="1">
    <location>
        <begin position="149"/>
        <end position="166"/>
    </location>
</feature>
<dbReference type="HOGENOM" id="CLU_1264047_0_0_12"/>
<feature type="transmembrane region" description="Helical" evidence="1">
    <location>
        <begin position="6"/>
        <end position="39"/>
    </location>
</feature>
<dbReference type="RefSeq" id="WP_020965760.1">
    <property type="nucleotide sequence ID" value="NC_022097.1"/>
</dbReference>
<feature type="transmembrane region" description="Helical" evidence="1">
    <location>
        <begin position="95"/>
        <end position="128"/>
    </location>
</feature>
<sequence length="230" mass="25018">MFNPVIVAVIIMTVLCLLKINILIAIMISGIIGGLVGGLGLSTTLKTLISGMGNNAETALSYILLGTLAAAITQTSIVELLAVKLSKHLNNKRAVFVLIIAFLGCFSQNAIPIHIAYIPILIPPLLVVMNKMKLDRRAMACGLTFSVKWPYVAFPAGFGLIFHGIIANSMSQNGLSFEKTDVWKAMIIPSAGMILGLFIAVFFSYKKPREYKQVENVSEVNKDIKFTSRE</sequence>
<keyword evidence="1" id="KW-1133">Transmembrane helix</keyword>
<dbReference type="InterPro" id="IPR052576">
    <property type="entry name" value="AA_Transporter-Related"/>
</dbReference>
<evidence type="ECO:0000313" key="4">
    <source>
        <dbReference type="Proteomes" id="UP000015620"/>
    </source>
</evidence>
<proteinExistence type="predicted"/>
<evidence type="ECO:0000313" key="3">
    <source>
        <dbReference type="EMBL" id="AGT44462.1"/>
    </source>
</evidence>
<keyword evidence="1" id="KW-0472">Membrane</keyword>
<protein>
    <submittedName>
        <fullName evidence="3">Na+/H+ antiporter</fullName>
    </submittedName>
</protein>
<dbReference type="GeneID" id="301091349"/>
<dbReference type="AlphaFoldDB" id="S5ZPB6"/>
<dbReference type="InterPro" id="IPR032813">
    <property type="entry name" value="Na_H_antiport_N"/>
</dbReference>
<accession>S5ZPB6</accession>
<dbReference type="KEGG" id="tped:TPE_1988"/>